<dbReference type="SUPFAM" id="SSF57716">
    <property type="entry name" value="Glucocorticoid receptor-like (DNA-binding domain)"/>
    <property type="match status" value="1"/>
</dbReference>
<comment type="caution">
    <text evidence="4">The sequence shown here is derived from an EMBL/GenBank/DDBJ whole genome shotgun (WGS) entry which is preliminary data.</text>
</comment>
<dbReference type="GO" id="GO:0008270">
    <property type="term" value="F:zinc ion binding"/>
    <property type="evidence" value="ECO:0007669"/>
    <property type="project" value="InterPro"/>
</dbReference>
<sequence length="60" mass="6914">MSCPICSKDSDKKYRPFCSKNCADIDLGRWFNGTYTAPSEEEDDLSALRDELEKTNRKPH</sequence>
<dbReference type="Proteomes" id="UP001208041">
    <property type="component" value="Unassembled WGS sequence"/>
</dbReference>
<dbReference type="AlphaFoldDB" id="A0AAE3LTH9"/>
<dbReference type="InterPro" id="IPR005584">
    <property type="entry name" value="DNA_gyrase_inhibitor_YacG"/>
</dbReference>
<keyword evidence="1" id="KW-0479">Metal-binding</keyword>
<evidence type="ECO:0000313" key="5">
    <source>
        <dbReference type="Proteomes" id="UP001208041"/>
    </source>
</evidence>
<protein>
    <submittedName>
        <fullName evidence="4">DNA gyrase inhibitor YacG</fullName>
    </submittedName>
</protein>
<evidence type="ECO:0000256" key="3">
    <source>
        <dbReference type="SAM" id="MobiDB-lite"/>
    </source>
</evidence>
<dbReference type="RefSeq" id="WP_263953996.1">
    <property type="nucleotide sequence ID" value="NZ_JAOYFC010000002.1"/>
</dbReference>
<dbReference type="Pfam" id="PF03884">
    <property type="entry name" value="YacG"/>
    <property type="match status" value="1"/>
</dbReference>
<dbReference type="EMBL" id="JAOYFC010000002">
    <property type="protein sequence ID" value="MCV6825161.1"/>
    <property type="molecule type" value="Genomic_DNA"/>
</dbReference>
<dbReference type="Gene3D" id="3.30.50.10">
    <property type="entry name" value="Erythroid Transcription Factor GATA-1, subunit A"/>
    <property type="match status" value="1"/>
</dbReference>
<feature type="region of interest" description="Disordered" evidence="3">
    <location>
        <begin position="40"/>
        <end position="60"/>
    </location>
</feature>
<dbReference type="PANTHER" id="PTHR36150:SF1">
    <property type="entry name" value="DNA GYRASE INHIBITOR YACG"/>
    <property type="match status" value="1"/>
</dbReference>
<feature type="compositionally biased region" description="Basic and acidic residues" evidence="3">
    <location>
        <begin position="46"/>
        <end position="60"/>
    </location>
</feature>
<dbReference type="GO" id="GO:0006355">
    <property type="term" value="P:regulation of DNA-templated transcription"/>
    <property type="evidence" value="ECO:0007669"/>
    <property type="project" value="InterPro"/>
</dbReference>
<dbReference type="InterPro" id="IPR013088">
    <property type="entry name" value="Znf_NHR/GATA"/>
</dbReference>
<reference evidence="4" key="1">
    <citation type="submission" date="2022-10" db="EMBL/GenBank/DDBJ databases">
        <authorList>
            <person name="Yue Y."/>
        </authorList>
    </citation>
    <scope>NUCLEOTIDE SEQUENCE</scope>
    <source>
        <strain evidence="4">Z654</strain>
    </source>
</reference>
<name>A0AAE3LTH9_9RHOB</name>
<accession>A0AAE3LTH9</accession>
<proteinExistence type="predicted"/>
<evidence type="ECO:0000256" key="2">
    <source>
        <dbReference type="ARBA" id="ARBA00022833"/>
    </source>
</evidence>
<evidence type="ECO:0000313" key="4">
    <source>
        <dbReference type="EMBL" id="MCV6825161.1"/>
    </source>
</evidence>
<evidence type="ECO:0000256" key="1">
    <source>
        <dbReference type="ARBA" id="ARBA00022723"/>
    </source>
</evidence>
<dbReference type="PANTHER" id="PTHR36150">
    <property type="entry name" value="DNA GYRASE INHIBITOR YACG"/>
    <property type="match status" value="1"/>
</dbReference>
<organism evidence="4 5">
    <name type="scientific">Halocynthiibacter halioticoli</name>
    <dbReference type="NCBI Taxonomy" id="2986804"/>
    <lineage>
        <taxon>Bacteria</taxon>
        <taxon>Pseudomonadati</taxon>
        <taxon>Pseudomonadota</taxon>
        <taxon>Alphaproteobacteria</taxon>
        <taxon>Rhodobacterales</taxon>
        <taxon>Paracoccaceae</taxon>
        <taxon>Halocynthiibacter</taxon>
    </lineage>
</organism>
<keyword evidence="2" id="KW-0862">Zinc</keyword>
<gene>
    <name evidence="4" type="primary">yacG</name>
    <name evidence="4" type="ORF">OH136_11410</name>
</gene>
<keyword evidence="5" id="KW-1185">Reference proteome</keyword>